<feature type="transmembrane region" description="Helical" evidence="1">
    <location>
        <begin position="454"/>
        <end position="475"/>
    </location>
</feature>
<feature type="transmembrane region" description="Helical" evidence="1">
    <location>
        <begin position="355"/>
        <end position="372"/>
    </location>
</feature>
<accession>A0A928KUH6</accession>
<keyword evidence="1" id="KW-0812">Transmembrane</keyword>
<comment type="caution">
    <text evidence="2">The sequence shown here is derived from an EMBL/GenBank/DDBJ whole genome shotgun (WGS) entry which is preliminary data.</text>
</comment>
<evidence type="ECO:0000256" key="1">
    <source>
        <dbReference type="SAM" id="Phobius"/>
    </source>
</evidence>
<feature type="transmembrane region" description="Helical" evidence="1">
    <location>
        <begin position="384"/>
        <end position="404"/>
    </location>
</feature>
<sequence length="496" mass="57391">MNLLTEIQKVFQLRELDVSERVKILETSFVLESHCMPSFSDLNALINLSPKRDTLRIFFHSDNEDQIVTSNIKQCSENDYDEFCENLDSDSTIKVSIIIEKTILDNTFSIYSYSSFSKDLLQLTVIEVMESFSLLLKEREYLIFDLFEQNYFFTTGTLAFVSGDKKTICKNVLRGKRLHSCKETTYFYDMSAFELLPDDFSIEIDCEDNPLTTLFNKIRTILSLIYLSTSSSLENGSLKMQISGQRNIEFIYNLDDIKNNEELFKIYSWIYTDGSSVDKAIIARNIISLHCRYSNLIDVDNKTFSSIQSNYNLYLKNNVTQYLELKNKLAEFICDVVSKTGDYATELLGKFKSNLIAVFGFLFTAVLANIVSDQPLENIFTKDITIIIEFVLLGSAIYMIICVLETKYKFKKAKDSYYALKENYESVLSEIDLEEIFKNDLLIQKVKKTVNRGILVYTLIWIAFLILSLCIIEYLSSSPVIKSCFQHLLETYYTNR</sequence>
<keyword evidence="1" id="KW-0472">Membrane</keyword>
<dbReference type="Proteomes" id="UP000754750">
    <property type="component" value="Unassembled WGS sequence"/>
</dbReference>
<evidence type="ECO:0000313" key="2">
    <source>
        <dbReference type="EMBL" id="MBE6834589.1"/>
    </source>
</evidence>
<dbReference type="AlphaFoldDB" id="A0A928KUH6"/>
<keyword evidence="1" id="KW-1133">Transmembrane helix</keyword>
<gene>
    <name evidence="2" type="ORF">E7512_13610</name>
</gene>
<proteinExistence type="predicted"/>
<protein>
    <submittedName>
        <fullName evidence="2">Uncharacterized protein</fullName>
    </submittedName>
</protein>
<organism evidence="2 3">
    <name type="scientific">Faecalispora sporosphaeroides</name>
    <dbReference type="NCBI Taxonomy" id="1549"/>
    <lineage>
        <taxon>Bacteria</taxon>
        <taxon>Bacillati</taxon>
        <taxon>Bacillota</taxon>
        <taxon>Clostridia</taxon>
        <taxon>Eubacteriales</taxon>
        <taxon>Oscillospiraceae</taxon>
        <taxon>Faecalispora</taxon>
    </lineage>
</organism>
<dbReference type="EMBL" id="SVNY01000008">
    <property type="protein sequence ID" value="MBE6834589.1"/>
    <property type="molecule type" value="Genomic_DNA"/>
</dbReference>
<dbReference type="RefSeq" id="WP_326840927.1">
    <property type="nucleotide sequence ID" value="NZ_SVNY01000008.1"/>
</dbReference>
<reference evidence="2" key="1">
    <citation type="submission" date="2019-04" db="EMBL/GenBank/DDBJ databases">
        <title>Evolution of Biomass-Degrading Anaerobic Consortia Revealed by Metagenomics.</title>
        <authorList>
            <person name="Peng X."/>
        </authorList>
    </citation>
    <scope>NUCLEOTIDE SEQUENCE</scope>
    <source>
        <strain evidence="2">SIG551</strain>
    </source>
</reference>
<evidence type="ECO:0000313" key="3">
    <source>
        <dbReference type="Proteomes" id="UP000754750"/>
    </source>
</evidence>
<name>A0A928KUH6_9FIRM</name>